<dbReference type="Pfam" id="PF03496">
    <property type="entry name" value="ADPrib_exo_Tox"/>
    <property type="match status" value="1"/>
</dbReference>
<evidence type="ECO:0000256" key="4">
    <source>
        <dbReference type="SAM" id="MobiDB-lite"/>
    </source>
</evidence>
<dbReference type="Proteomes" id="UP000663852">
    <property type="component" value="Unassembled WGS sequence"/>
</dbReference>
<dbReference type="SUPFAM" id="SSF56399">
    <property type="entry name" value="ADP-ribosylation"/>
    <property type="match status" value="1"/>
</dbReference>
<feature type="compositionally biased region" description="Polar residues" evidence="4">
    <location>
        <begin position="667"/>
        <end position="678"/>
    </location>
</feature>
<comment type="caution">
    <text evidence="6">The sequence shown here is derived from an EMBL/GenBank/DDBJ whole genome shotgun (WGS) entry which is preliminary data.</text>
</comment>
<reference evidence="6" key="1">
    <citation type="submission" date="2021-02" db="EMBL/GenBank/DDBJ databases">
        <authorList>
            <person name="Nowell W R."/>
        </authorList>
    </citation>
    <scope>NUCLEOTIDE SEQUENCE</scope>
</reference>
<feature type="domain" description="ADP ribosyltransferase" evidence="5">
    <location>
        <begin position="236"/>
        <end position="394"/>
    </location>
</feature>
<dbReference type="Pfam" id="PF13424">
    <property type="entry name" value="TPR_12"/>
    <property type="match status" value="2"/>
</dbReference>
<accession>A0A814KXY6</accession>
<protein>
    <recommendedName>
        <fullName evidence="5">ADP ribosyltransferase domain-containing protein</fullName>
    </recommendedName>
</protein>
<dbReference type="AlphaFoldDB" id="A0A814KXY6"/>
<dbReference type="PANTHER" id="PTHR45641">
    <property type="entry name" value="TETRATRICOPEPTIDE REPEAT PROTEIN (AFU_ORTHOLOGUE AFUA_6G03870)"/>
    <property type="match status" value="1"/>
</dbReference>
<keyword evidence="1" id="KW-0677">Repeat</keyword>
<evidence type="ECO:0000256" key="3">
    <source>
        <dbReference type="PROSITE-ProRule" id="PRU00339"/>
    </source>
</evidence>
<evidence type="ECO:0000313" key="6">
    <source>
        <dbReference type="EMBL" id="CAF1058304.1"/>
    </source>
</evidence>
<dbReference type="SMART" id="SM00028">
    <property type="entry name" value="TPR"/>
    <property type="match status" value="6"/>
</dbReference>
<dbReference type="Pfam" id="PF13432">
    <property type="entry name" value="TPR_16"/>
    <property type="match status" value="1"/>
</dbReference>
<gene>
    <name evidence="6" type="ORF">EDS130_LOCUS17780</name>
</gene>
<feature type="repeat" description="TPR" evidence="3">
    <location>
        <begin position="549"/>
        <end position="582"/>
    </location>
</feature>
<dbReference type="InterPro" id="IPR019734">
    <property type="entry name" value="TPR_rpt"/>
</dbReference>
<dbReference type="PROSITE" id="PS51996">
    <property type="entry name" value="TR_MART"/>
    <property type="match status" value="1"/>
</dbReference>
<feature type="region of interest" description="Disordered" evidence="4">
    <location>
        <begin position="667"/>
        <end position="690"/>
    </location>
</feature>
<dbReference type="EMBL" id="CAJNOJ010000081">
    <property type="protein sequence ID" value="CAF1058304.1"/>
    <property type="molecule type" value="Genomic_DNA"/>
</dbReference>
<dbReference type="SUPFAM" id="SSF81901">
    <property type="entry name" value="HCP-like"/>
    <property type="match status" value="1"/>
</dbReference>
<feature type="repeat" description="TPR" evidence="3">
    <location>
        <begin position="507"/>
        <end position="540"/>
    </location>
</feature>
<feature type="repeat" description="TPR" evidence="3">
    <location>
        <begin position="427"/>
        <end position="460"/>
    </location>
</feature>
<dbReference type="InterPro" id="IPR011990">
    <property type="entry name" value="TPR-like_helical_dom_sf"/>
</dbReference>
<dbReference type="Gene3D" id="1.25.40.10">
    <property type="entry name" value="Tetratricopeptide repeat domain"/>
    <property type="match status" value="2"/>
</dbReference>
<dbReference type="OrthoDB" id="10432948at2759"/>
<feature type="repeat" description="TPR" evidence="3">
    <location>
        <begin position="591"/>
        <end position="624"/>
    </location>
</feature>
<dbReference type="Gene3D" id="3.90.176.10">
    <property type="entry name" value="Toxin ADP-ribosyltransferase, Chain A, domain 1"/>
    <property type="match status" value="1"/>
</dbReference>
<sequence length="690" mass="79985">MIIKSSFLLFDITRSFLRISVEQNQWQRVGAGREQRIQLDFSYGNVNETEDNQAIQKTLREIINHFKAFADLDKCRRYILSLSPQDRAILIVSGRFGRELVPQIHSYPQVLAIYVYCFDKEANEKWSKQFPKIKNVVVQPKDLIAEIGAYGKPPPAEHIEPLLFSVSAEENGSEQSTTDLNGHFVHSLLLIDVLIRMKSIETDKQELIKRCRQQYEDDGIELDNIRRFERKYVPTDALTWYTEESFLYKMLNKALRTQDIDLLFLFRFAIGDIYRQLKSHQCQSPVHVYRGQLMSKTELETLKKSANQLISINSFFSCSTKPEKAREFLERKPISGDTQRVFFEIYANPRVATSKPFADISQMSVIKDEEEILFMMGSVFRLSSIFPDKSNSSTWVIRAELCGDENHDLKKLFEYMKEKYGGGNDEDVSLRSFGEVLRKMGKFDLAEKMFHRLLKETPNGDPQLFSLYYSLGQVAYEKAEYDPSLEWFKKSLSIIMDLDSSDYVNIAAVYGWIGNAYLGKDDLDTAENFYYKAIKLFQQAHQEDHEDLAYLYNSIALIYNQKKQYPEALDYYKKSLHIREKHLPANHPEIAVSHNNIGCVYLSLEKYDSALKHHTQALEIRTKSLPPKHPDIAQSFANLGQVNEAKREWQTALVHYQKAASIYQSTLPPQHPTVSQIKSDLERISSKMKK</sequence>
<organism evidence="6 7">
    <name type="scientific">Adineta ricciae</name>
    <name type="common">Rotifer</name>
    <dbReference type="NCBI Taxonomy" id="249248"/>
    <lineage>
        <taxon>Eukaryota</taxon>
        <taxon>Metazoa</taxon>
        <taxon>Spiralia</taxon>
        <taxon>Gnathifera</taxon>
        <taxon>Rotifera</taxon>
        <taxon>Eurotatoria</taxon>
        <taxon>Bdelloidea</taxon>
        <taxon>Adinetida</taxon>
        <taxon>Adinetidae</taxon>
        <taxon>Adineta</taxon>
    </lineage>
</organism>
<evidence type="ECO:0000313" key="7">
    <source>
        <dbReference type="Proteomes" id="UP000663852"/>
    </source>
</evidence>
<evidence type="ECO:0000259" key="5">
    <source>
        <dbReference type="Pfam" id="PF03496"/>
    </source>
</evidence>
<feature type="repeat" description="TPR" evidence="3">
    <location>
        <begin position="465"/>
        <end position="498"/>
    </location>
</feature>
<name>A0A814KXY6_ADIRI</name>
<dbReference type="PROSITE" id="PS50005">
    <property type="entry name" value="TPR"/>
    <property type="match status" value="5"/>
</dbReference>
<dbReference type="InterPro" id="IPR003540">
    <property type="entry name" value="ADP-ribosyltransferase"/>
</dbReference>
<dbReference type="PANTHER" id="PTHR45641:SF1">
    <property type="entry name" value="AAA+ ATPASE DOMAIN-CONTAINING PROTEIN"/>
    <property type="match status" value="1"/>
</dbReference>
<feature type="compositionally biased region" description="Basic and acidic residues" evidence="4">
    <location>
        <begin position="679"/>
        <end position="690"/>
    </location>
</feature>
<evidence type="ECO:0000256" key="2">
    <source>
        <dbReference type="ARBA" id="ARBA00022803"/>
    </source>
</evidence>
<evidence type="ECO:0000256" key="1">
    <source>
        <dbReference type="ARBA" id="ARBA00022737"/>
    </source>
</evidence>
<proteinExistence type="predicted"/>
<keyword evidence="2 3" id="KW-0802">TPR repeat</keyword>